<dbReference type="EMBL" id="GBXM01003914">
    <property type="protein sequence ID" value="JAI04664.1"/>
    <property type="molecule type" value="Transcribed_RNA"/>
</dbReference>
<protein>
    <submittedName>
        <fullName evidence="1">Uncharacterized protein</fullName>
    </submittedName>
</protein>
<name>A0A0E9XSJ3_ANGAN</name>
<proteinExistence type="predicted"/>
<sequence length="45" mass="5045">MLFPHLVQDDDELHRVLKGNSQTSVLFHLQVNTGPLEGYRVGPGE</sequence>
<reference evidence="1" key="2">
    <citation type="journal article" date="2015" name="Fish Shellfish Immunol.">
        <title>Early steps in the European eel (Anguilla anguilla)-Vibrio vulnificus interaction in the gills: Role of the RtxA13 toxin.</title>
        <authorList>
            <person name="Callol A."/>
            <person name="Pajuelo D."/>
            <person name="Ebbesson L."/>
            <person name="Teles M."/>
            <person name="MacKenzie S."/>
            <person name="Amaro C."/>
        </authorList>
    </citation>
    <scope>NUCLEOTIDE SEQUENCE</scope>
</reference>
<accession>A0A0E9XSJ3</accession>
<organism evidence="1">
    <name type="scientific">Anguilla anguilla</name>
    <name type="common">European freshwater eel</name>
    <name type="synonym">Muraena anguilla</name>
    <dbReference type="NCBI Taxonomy" id="7936"/>
    <lineage>
        <taxon>Eukaryota</taxon>
        <taxon>Metazoa</taxon>
        <taxon>Chordata</taxon>
        <taxon>Craniata</taxon>
        <taxon>Vertebrata</taxon>
        <taxon>Euteleostomi</taxon>
        <taxon>Actinopterygii</taxon>
        <taxon>Neopterygii</taxon>
        <taxon>Teleostei</taxon>
        <taxon>Anguilliformes</taxon>
        <taxon>Anguillidae</taxon>
        <taxon>Anguilla</taxon>
    </lineage>
</organism>
<dbReference type="AlphaFoldDB" id="A0A0E9XSJ3"/>
<reference evidence="1" key="1">
    <citation type="submission" date="2014-11" db="EMBL/GenBank/DDBJ databases">
        <authorList>
            <person name="Amaro Gonzalez C."/>
        </authorList>
    </citation>
    <scope>NUCLEOTIDE SEQUENCE</scope>
</reference>
<evidence type="ECO:0000313" key="1">
    <source>
        <dbReference type="EMBL" id="JAI04664.1"/>
    </source>
</evidence>